<evidence type="ECO:0000313" key="10">
    <source>
        <dbReference type="EMBL" id="EKB49808.1"/>
    </source>
</evidence>
<evidence type="ECO:0000259" key="9">
    <source>
        <dbReference type="Pfam" id="PF14905"/>
    </source>
</evidence>
<evidence type="ECO:0000256" key="7">
    <source>
        <dbReference type="ARBA" id="ARBA00023237"/>
    </source>
</evidence>
<dbReference type="InterPro" id="IPR039426">
    <property type="entry name" value="TonB-dep_rcpt-like"/>
</dbReference>
<feature type="chain" id="PRO_5003847753" description="Outer membrane protein beta-barrel domain-containing protein" evidence="8">
    <location>
        <begin position="29"/>
        <end position="774"/>
    </location>
</feature>
<dbReference type="Gene3D" id="2.40.170.20">
    <property type="entry name" value="TonB-dependent receptor, beta-barrel domain"/>
    <property type="match status" value="1"/>
</dbReference>
<dbReference type="RefSeq" id="WP_009184626.1">
    <property type="nucleotide sequence ID" value="NZ_AMGM01000018.1"/>
</dbReference>
<evidence type="ECO:0000256" key="8">
    <source>
        <dbReference type="SAM" id="SignalP"/>
    </source>
</evidence>
<dbReference type="EMBL" id="AMGM01000018">
    <property type="protein sequence ID" value="EKB49808.1"/>
    <property type="molecule type" value="Genomic_DNA"/>
</dbReference>
<evidence type="ECO:0000256" key="4">
    <source>
        <dbReference type="ARBA" id="ARBA00022692"/>
    </source>
</evidence>
<feature type="domain" description="Outer membrane protein beta-barrel" evidence="9">
    <location>
        <begin position="405"/>
        <end position="729"/>
    </location>
</feature>
<comment type="caution">
    <text evidence="10">The sequence shown here is derived from an EMBL/GenBank/DDBJ whole genome shotgun (WGS) entry which is preliminary data.</text>
</comment>
<dbReference type="InterPro" id="IPR036942">
    <property type="entry name" value="Beta-barrel_TonB_sf"/>
</dbReference>
<evidence type="ECO:0000256" key="3">
    <source>
        <dbReference type="ARBA" id="ARBA00022452"/>
    </source>
</evidence>
<dbReference type="GO" id="GO:0015344">
    <property type="term" value="F:siderophore uptake transmembrane transporter activity"/>
    <property type="evidence" value="ECO:0007669"/>
    <property type="project" value="TreeGrafter"/>
</dbReference>
<dbReference type="Pfam" id="PF14905">
    <property type="entry name" value="OMP_b-brl_3"/>
    <property type="match status" value="1"/>
</dbReference>
<keyword evidence="11" id="KW-1185">Reference proteome</keyword>
<sequence>MKSFPNFHKRFAFALMAFALTVSFLSNAQSTEKLTGTLLHSQTEAPVAYANVVMYQLPDSLFIAGANTNMDGVFELSYLVGKSFFLRFSYMGFESFTLSSEELQGNALGTLYFQESESLLEAVLIEGEKVKGITEGEKAVFMINKQHVGASNTGMDILNLIPGVFVDFNQNIRISGKNKVLIFVNGAERDHRFVQQLRAEQIDQVEVILNPSARFAAEADAVIHILLAERESGFSGMVYGEMPISRNEVYSFPSASMSFYTPKFHAYTSYNGAFSIFDVVQAYERNTTKGTQIQMEQKTRQRSISNTIHQGLEYALSSNTLLHGYIAGSWFSETHNGSIELQSNQGDTWTAKREEEDRNRSLTTALYFQHRFYGEKESSITVDWTQSRLRGENQLRFLQEEERFINYIRPSQQVSNLRTDYSTQLNPNWRLITGFQLQRQHFANGHENDFDFRSQVRALYGSFNWKGEDWDAEFGMRVEEIQLRTLSQEGRKNHFFFLPNARLGHVWNEKHSTRFFFRSAMVYPLFHQLNNFEAFLDPFTLSFGNQDLQPYTFHQANVEHTWNTGNLLLMNAVFFEKRSQMINELYALNSEGLMEVTFGNLGDLFQTGIQSSGAMRLSKQFSINHMLRVFHSRGIGNDREQFPVRDRVAIETGFSGVLALEKDIFLTLRFRYLSPVNDIQSDFFSGPLYFLAAEKKLGDQWKLGMTSALPFSRRFTYYGLETRGKDFQQLSTGQIHMSRIPLWFTLSYSFQKGKSVQKEKKEVSSGLHINKKGF</sequence>
<evidence type="ECO:0000313" key="11">
    <source>
        <dbReference type="Proteomes" id="UP000004478"/>
    </source>
</evidence>
<keyword evidence="6" id="KW-0472">Membrane</keyword>
<dbReference type="PANTHER" id="PTHR30069:SF29">
    <property type="entry name" value="HEMOGLOBIN AND HEMOGLOBIN-HAPTOGLOBIN-BINDING PROTEIN 1-RELATED"/>
    <property type="match status" value="1"/>
</dbReference>
<evidence type="ECO:0000256" key="5">
    <source>
        <dbReference type="ARBA" id="ARBA00022729"/>
    </source>
</evidence>
<evidence type="ECO:0000256" key="1">
    <source>
        <dbReference type="ARBA" id="ARBA00004571"/>
    </source>
</evidence>
<protein>
    <recommendedName>
        <fullName evidence="9">Outer membrane protein beta-barrel domain-containing protein</fullName>
    </recommendedName>
</protein>
<dbReference type="OrthoDB" id="603275at2"/>
<dbReference type="Proteomes" id="UP000004478">
    <property type="component" value="Unassembled WGS sequence"/>
</dbReference>
<keyword evidence="2" id="KW-0813">Transport</keyword>
<evidence type="ECO:0000256" key="6">
    <source>
        <dbReference type="ARBA" id="ARBA00023136"/>
    </source>
</evidence>
<dbReference type="InterPro" id="IPR008969">
    <property type="entry name" value="CarboxyPept-like_regulatory"/>
</dbReference>
<keyword evidence="5 8" id="KW-0732">Signal</keyword>
<gene>
    <name evidence="10" type="ORF">B879_01591</name>
</gene>
<name>K1LHU7_CECL9</name>
<keyword evidence="3" id="KW-1134">Transmembrane beta strand</keyword>
<evidence type="ECO:0000256" key="2">
    <source>
        <dbReference type="ARBA" id="ARBA00022448"/>
    </source>
</evidence>
<dbReference type="GO" id="GO:0009279">
    <property type="term" value="C:cell outer membrane"/>
    <property type="evidence" value="ECO:0007669"/>
    <property type="project" value="UniProtKB-SubCell"/>
</dbReference>
<dbReference type="PANTHER" id="PTHR30069">
    <property type="entry name" value="TONB-DEPENDENT OUTER MEMBRANE RECEPTOR"/>
    <property type="match status" value="1"/>
</dbReference>
<feature type="signal peptide" evidence="8">
    <location>
        <begin position="1"/>
        <end position="28"/>
    </location>
</feature>
<dbReference type="SUPFAM" id="SSF56935">
    <property type="entry name" value="Porins"/>
    <property type="match status" value="1"/>
</dbReference>
<organism evidence="10 11">
    <name type="scientific">Cecembia lonarensis (strain CCUG 58316 / KCTC 22772 / LW9)</name>
    <dbReference type="NCBI Taxonomy" id="1225176"/>
    <lineage>
        <taxon>Bacteria</taxon>
        <taxon>Pseudomonadati</taxon>
        <taxon>Bacteroidota</taxon>
        <taxon>Cytophagia</taxon>
        <taxon>Cytophagales</taxon>
        <taxon>Cyclobacteriaceae</taxon>
        <taxon>Cecembia</taxon>
    </lineage>
</organism>
<dbReference type="InterPro" id="IPR041700">
    <property type="entry name" value="OMP_b-brl_3"/>
</dbReference>
<accession>K1LHU7</accession>
<keyword evidence="7" id="KW-0998">Cell outer membrane</keyword>
<proteinExistence type="predicted"/>
<dbReference type="SUPFAM" id="SSF49464">
    <property type="entry name" value="Carboxypeptidase regulatory domain-like"/>
    <property type="match status" value="1"/>
</dbReference>
<reference evidence="10 11" key="1">
    <citation type="journal article" date="2012" name="J. Bacteriol.">
        <title>Draft Genome Sequence of Cecembia lonarensis Strain LW9T, Isolated from Lonar Lake, a Haloalkaline Lake in India.</title>
        <authorList>
            <person name="Shivaji S."/>
            <person name="Ara S."/>
            <person name="Singh A."/>
            <person name="Pinnaka A.K."/>
        </authorList>
    </citation>
    <scope>NUCLEOTIDE SEQUENCE [LARGE SCALE GENOMIC DNA]</scope>
    <source>
        <strain evidence="10 11">LW9</strain>
    </source>
</reference>
<keyword evidence="4" id="KW-0812">Transmembrane</keyword>
<dbReference type="AlphaFoldDB" id="K1LHU7"/>
<dbReference type="GO" id="GO:0044718">
    <property type="term" value="P:siderophore transmembrane transport"/>
    <property type="evidence" value="ECO:0007669"/>
    <property type="project" value="TreeGrafter"/>
</dbReference>
<comment type="subcellular location">
    <subcellularLocation>
        <location evidence="1">Cell outer membrane</location>
        <topology evidence="1">Multi-pass membrane protein</topology>
    </subcellularLocation>
</comment>